<name>A0ABT9UT44_9FIRM</name>
<evidence type="ECO:0000313" key="4">
    <source>
        <dbReference type="Proteomes" id="UP001228504"/>
    </source>
</evidence>
<accession>A0ABT9UT44</accession>
<evidence type="ECO:0000313" key="3">
    <source>
        <dbReference type="EMBL" id="MDQ0149479.1"/>
    </source>
</evidence>
<keyword evidence="4" id="KW-1185">Reference proteome</keyword>
<sequence>MNKNEFLSILADGLKDFPEKELADIIFDYQEHFTIGLSNGKTEHEIIDELGNPYEIVNQYRNAYLEKISNLDDEFNNTSDDYHYTKDNNNFYKEVDYEIVDTDDNTKTGSNDNTSKDSNDNKTFKKHNLTSKSILKIVLIVILCIIFSPLIIGAGCALIGIFIGIIGMFIGLICGGFAFTVGGLIVILSKLGLVVIGASNIPRFITEFPDSVLVLFTIGSIAITILFIMLIYYFLKWLIISLISLFKKLIKGDN</sequence>
<gene>
    <name evidence="3" type="ORF">J2S18_001409</name>
</gene>
<keyword evidence="2" id="KW-0472">Membrane</keyword>
<feature type="transmembrane region" description="Helical" evidence="2">
    <location>
        <begin position="212"/>
        <end position="235"/>
    </location>
</feature>
<feature type="transmembrane region" description="Helical" evidence="2">
    <location>
        <begin position="134"/>
        <end position="163"/>
    </location>
</feature>
<proteinExistence type="predicted"/>
<keyword evidence="2" id="KW-1133">Transmembrane helix</keyword>
<keyword evidence="2" id="KW-0812">Transmembrane</keyword>
<protein>
    <submittedName>
        <fullName evidence="3">Membrane protein</fullName>
    </submittedName>
</protein>
<dbReference type="EMBL" id="JAUSUF010000003">
    <property type="protein sequence ID" value="MDQ0149479.1"/>
    <property type="molecule type" value="Genomic_DNA"/>
</dbReference>
<dbReference type="RefSeq" id="WP_307484985.1">
    <property type="nucleotide sequence ID" value="NZ_JAUSUF010000003.1"/>
</dbReference>
<dbReference type="Proteomes" id="UP001228504">
    <property type="component" value="Unassembled WGS sequence"/>
</dbReference>
<evidence type="ECO:0000256" key="1">
    <source>
        <dbReference type="SAM" id="MobiDB-lite"/>
    </source>
</evidence>
<organism evidence="3 4">
    <name type="scientific">Eubacterium multiforme</name>
    <dbReference type="NCBI Taxonomy" id="83339"/>
    <lineage>
        <taxon>Bacteria</taxon>
        <taxon>Bacillati</taxon>
        <taxon>Bacillota</taxon>
        <taxon>Clostridia</taxon>
        <taxon>Eubacteriales</taxon>
        <taxon>Eubacteriaceae</taxon>
        <taxon>Eubacterium</taxon>
    </lineage>
</organism>
<comment type="caution">
    <text evidence="3">The sequence shown here is derived from an EMBL/GenBank/DDBJ whole genome shotgun (WGS) entry which is preliminary data.</text>
</comment>
<reference evidence="3 4" key="1">
    <citation type="submission" date="2023-07" db="EMBL/GenBank/DDBJ databases">
        <title>Genomic Encyclopedia of Type Strains, Phase IV (KMG-IV): sequencing the most valuable type-strain genomes for metagenomic binning, comparative biology and taxonomic classification.</title>
        <authorList>
            <person name="Goeker M."/>
        </authorList>
    </citation>
    <scope>NUCLEOTIDE SEQUENCE [LARGE SCALE GENOMIC DNA]</scope>
    <source>
        <strain evidence="3 4">DSM 20694</strain>
    </source>
</reference>
<dbReference type="Pfam" id="PF22564">
    <property type="entry name" value="HAAS"/>
    <property type="match status" value="1"/>
</dbReference>
<evidence type="ECO:0000256" key="2">
    <source>
        <dbReference type="SAM" id="Phobius"/>
    </source>
</evidence>
<feature type="region of interest" description="Disordered" evidence="1">
    <location>
        <begin position="103"/>
        <end position="122"/>
    </location>
</feature>